<dbReference type="AlphaFoldDB" id="A0A5S9MVW2"/>
<keyword evidence="4" id="KW-1185">Reference proteome</keyword>
<dbReference type="PROSITE" id="PS50943">
    <property type="entry name" value="HTH_CROC1"/>
    <property type="match status" value="1"/>
</dbReference>
<dbReference type="Gene3D" id="1.10.260.40">
    <property type="entry name" value="lambda repressor-like DNA-binding domains"/>
    <property type="match status" value="1"/>
</dbReference>
<dbReference type="SUPFAM" id="SSF47413">
    <property type="entry name" value="lambda repressor-like DNA-binding domains"/>
    <property type="match status" value="1"/>
</dbReference>
<protein>
    <recommendedName>
        <fullName evidence="1">HTH cro/C1-type domain-containing protein</fullName>
    </recommendedName>
</protein>
<dbReference type="Proteomes" id="UP000439591">
    <property type="component" value="Unassembled WGS sequence"/>
</dbReference>
<dbReference type="GO" id="GO:0003677">
    <property type="term" value="F:DNA binding"/>
    <property type="evidence" value="ECO:0007669"/>
    <property type="project" value="InterPro"/>
</dbReference>
<sequence length="104" mass="11929">MEFQLNFSIEMTLRDKLKLLRKAEGLSQQELCDLVDVPQSTLAKIENGRNKSTSVDFLNKISSHPRLVKYAIWLMFDQITEAQALDALEFLKSLPEYVEPPEGD</sequence>
<dbReference type="Proteomes" id="UP000435877">
    <property type="component" value="Unassembled WGS sequence"/>
</dbReference>
<evidence type="ECO:0000313" key="2">
    <source>
        <dbReference type="EMBL" id="CAA0081197.1"/>
    </source>
</evidence>
<name>A0A5S9MVW2_9GAMM</name>
<evidence type="ECO:0000313" key="4">
    <source>
        <dbReference type="Proteomes" id="UP000435877"/>
    </source>
</evidence>
<gene>
    <name evidence="2" type="ORF">IHBHHGIJ_00281</name>
    <name evidence="3" type="ORF">KFEGEMFD_00869</name>
</gene>
<accession>A0A5S9MVW2</accession>
<dbReference type="EMBL" id="CACSIM010000001">
    <property type="protein sequence ID" value="CAA0085202.1"/>
    <property type="molecule type" value="Genomic_DNA"/>
</dbReference>
<dbReference type="InterPro" id="IPR010982">
    <property type="entry name" value="Lambda_DNA-bd_dom_sf"/>
</dbReference>
<feature type="domain" description="HTH cro/C1-type" evidence="1">
    <location>
        <begin position="17"/>
        <end position="71"/>
    </location>
</feature>
<evidence type="ECO:0000313" key="5">
    <source>
        <dbReference type="Proteomes" id="UP000439591"/>
    </source>
</evidence>
<evidence type="ECO:0000259" key="1">
    <source>
        <dbReference type="PROSITE" id="PS50943"/>
    </source>
</evidence>
<dbReference type="SMART" id="SM00530">
    <property type="entry name" value="HTH_XRE"/>
    <property type="match status" value="1"/>
</dbReference>
<dbReference type="CDD" id="cd00093">
    <property type="entry name" value="HTH_XRE"/>
    <property type="match status" value="1"/>
</dbReference>
<dbReference type="EMBL" id="CACSIK010000001">
    <property type="protein sequence ID" value="CAA0081197.1"/>
    <property type="molecule type" value="Genomic_DNA"/>
</dbReference>
<evidence type="ECO:0000313" key="3">
    <source>
        <dbReference type="EMBL" id="CAA0085202.1"/>
    </source>
</evidence>
<dbReference type="InterPro" id="IPR001387">
    <property type="entry name" value="Cro/C1-type_HTH"/>
</dbReference>
<proteinExistence type="predicted"/>
<dbReference type="Pfam" id="PF01381">
    <property type="entry name" value="HTH_3"/>
    <property type="match status" value="1"/>
</dbReference>
<organism evidence="2 4">
    <name type="scientific">Zhongshania aliphaticivorans</name>
    <dbReference type="NCBI Taxonomy" id="1470434"/>
    <lineage>
        <taxon>Bacteria</taxon>
        <taxon>Pseudomonadati</taxon>
        <taxon>Pseudomonadota</taxon>
        <taxon>Gammaproteobacteria</taxon>
        <taxon>Cellvibrionales</taxon>
        <taxon>Spongiibacteraceae</taxon>
        <taxon>Zhongshania</taxon>
    </lineage>
</organism>
<reference evidence="4 5" key="1">
    <citation type="submission" date="2019-11" db="EMBL/GenBank/DDBJ databases">
        <authorList>
            <person name="Holert J."/>
        </authorList>
    </citation>
    <scope>NUCLEOTIDE SEQUENCE [LARGE SCALE GENOMIC DNA]</scope>
    <source>
        <strain evidence="3">BC3_2A</strain>
        <strain evidence="2">SB11_1A</strain>
    </source>
</reference>